<dbReference type="PANTHER" id="PTHR48022">
    <property type="entry name" value="PLASTIDIC GLUCOSE TRANSPORTER 4"/>
    <property type="match status" value="1"/>
</dbReference>
<keyword evidence="12" id="KW-1185">Reference proteome</keyword>
<dbReference type="AlphaFoldDB" id="A0A0E9NH34"/>
<evidence type="ECO:0000313" key="11">
    <source>
        <dbReference type="EMBL" id="GAO49197.1"/>
    </source>
</evidence>
<feature type="transmembrane region" description="Helical" evidence="9">
    <location>
        <begin position="427"/>
        <end position="447"/>
    </location>
</feature>
<reference evidence="11 12" key="1">
    <citation type="journal article" date="2011" name="J. Gen. Appl. Microbiol.">
        <title>Draft genome sequencing of the enigmatic yeast Saitoella complicata.</title>
        <authorList>
            <person name="Nishida H."/>
            <person name="Hamamoto M."/>
            <person name="Sugiyama J."/>
        </authorList>
    </citation>
    <scope>NUCLEOTIDE SEQUENCE [LARGE SCALE GENOMIC DNA]</scope>
    <source>
        <strain evidence="11 12">NRRL Y-17804</strain>
    </source>
</reference>
<evidence type="ECO:0000256" key="5">
    <source>
        <dbReference type="ARBA" id="ARBA00022989"/>
    </source>
</evidence>
<evidence type="ECO:0000256" key="8">
    <source>
        <dbReference type="SAM" id="MobiDB-lite"/>
    </source>
</evidence>
<comment type="caution">
    <text evidence="11">The sequence shown here is derived from an EMBL/GenBank/DDBJ whole genome shotgun (WGS) entry which is preliminary data.</text>
</comment>
<feature type="transmembrane region" description="Helical" evidence="9">
    <location>
        <begin position="260"/>
        <end position="280"/>
    </location>
</feature>
<dbReference type="InterPro" id="IPR005828">
    <property type="entry name" value="MFS_sugar_transport-like"/>
</dbReference>
<reference evidence="11 12" key="2">
    <citation type="journal article" date="2014" name="J. Gen. Appl. Microbiol.">
        <title>The early diverging ascomycetous budding yeast Saitoella complicata has three histone deacetylases belonging to the Clr6, Hos2, and Rpd3 lineages.</title>
        <authorList>
            <person name="Nishida H."/>
            <person name="Matsumoto T."/>
            <person name="Kondo S."/>
            <person name="Hamamoto M."/>
            <person name="Yoshikawa H."/>
        </authorList>
    </citation>
    <scope>NUCLEOTIDE SEQUENCE [LARGE SCALE GENOMIC DNA]</scope>
    <source>
        <strain evidence="11 12">NRRL Y-17804</strain>
    </source>
</reference>
<evidence type="ECO:0000256" key="2">
    <source>
        <dbReference type="ARBA" id="ARBA00010992"/>
    </source>
</evidence>
<evidence type="ECO:0000256" key="9">
    <source>
        <dbReference type="SAM" id="Phobius"/>
    </source>
</evidence>
<feature type="transmembrane region" description="Helical" evidence="9">
    <location>
        <begin position="227"/>
        <end position="248"/>
    </location>
</feature>
<feature type="transmembrane region" description="Helical" evidence="9">
    <location>
        <begin position="524"/>
        <end position="543"/>
    </location>
</feature>
<dbReference type="InterPro" id="IPR020846">
    <property type="entry name" value="MFS_dom"/>
</dbReference>
<dbReference type="FunFam" id="1.20.1250.20:FF:000090">
    <property type="entry name" value="MFS sugar transporter, putative"/>
    <property type="match status" value="1"/>
</dbReference>
<feature type="transmembrane region" description="Helical" evidence="9">
    <location>
        <begin position="389"/>
        <end position="415"/>
    </location>
</feature>
<keyword evidence="3 7" id="KW-0813">Transport</keyword>
<proteinExistence type="inferred from homology"/>
<dbReference type="STRING" id="698492.A0A0E9NH34"/>
<feature type="transmembrane region" description="Helical" evidence="9">
    <location>
        <begin position="169"/>
        <end position="190"/>
    </location>
</feature>
<feature type="transmembrane region" description="Helical" evidence="9">
    <location>
        <begin position="202"/>
        <end position="221"/>
    </location>
</feature>
<comment type="similarity">
    <text evidence="2 7">Belongs to the major facilitator superfamily. Sugar transporter (TC 2.A.1.1) family.</text>
</comment>
<dbReference type="GO" id="GO:0005886">
    <property type="term" value="C:plasma membrane"/>
    <property type="evidence" value="ECO:0007669"/>
    <property type="project" value="UniProtKB-ARBA"/>
</dbReference>
<keyword evidence="6 9" id="KW-0472">Membrane</keyword>
<accession>A0A0E9NH34</accession>
<feature type="transmembrane region" description="Helical" evidence="9">
    <location>
        <begin position="454"/>
        <end position="474"/>
    </location>
</feature>
<evidence type="ECO:0000256" key="3">
    <source>
        <dbReference type="ARBA" id="ARBA00022448"/>
    </source>
</evidence>
<comment type="subcellular location">
    <subcellularLocation>
        <location evidence="1">Membrane</location>
        <topology evidence="1">Multi-pass membrane protein</topology>
    </subcellularLocation>
</comment>
<dbReference type="EMBL" id="BACD03000020">
    <property type="protein sequence ID" value="GAO49197.1"/>
    <property type="molecule type" value="Genomic_DNA"/>
</dbReference>
<sequence length="640" mass="69456">MTASSLTSRHLTPCGRLGAAPDSYVRWTPPGEHNPGPHSRENLQSLSFHRGDLPPGPSKHFRSPRNQHNFFLSYPLPSSVSAPDPANWGTTTRSLPSTASTNDIVMVSFGKSTLWKKLSPSQLNAAIQIFALLAIFFEGYDQGVMGGVNSAPNYIDEVGIGKNGVVTKAIHQGGIVAIYYLGAIVGCFGGGWMADRIGRIDATFYAAIFSTIGGALQAASISSDMILVSRVVSGLGTGALTGIIPVYCSEIANTAHRGRFLGLVFIANYLGISVAYWLAFGLAFVDNGQSALRWRFILAFQCIPAILLLIGIKQLPDSPRYLTAVGRHEEALDVLVHVRGGELTPAIQAEHQMMVDAHTRNADKRSNPFEVFTILSGLGKRGGHITRRAWLCVWLQIMASWTGITAVTVYSGVLFRQAGYSTVTQDGLSGGVNSIGIVGTIISAWCVDRFGRRVNLMWGAFGLACVNFIAGGLYEAVRQGGDANHITPGAVLMLFFFNLIYAATWGTIAFLYPTEIFPSEMRALGNGFGVTGWAIGCGWTTLVNPTIFDKLANRTYFFFGGLNVIWIPIIYFLYPETNNRTLESIEVLFSPSSPFVWASERAYAQRDLAGSPDAKNVERVSYELENVEQKGGISRHVDQV</sequence>
<dbReference type="PROSITE" id="PS50850">
    <property type="entry name" value="MFS"/>
    <property type="match status" value="1"/>
</dbReference>
<dbReference type="Pfam" id="PF00083">
    <property type="entry name" value="Sugar_tr"/>
    <property type="match status" value="1"/>
</dbReference>
<protein>
    <recommendedName>
        <fullName evidence="10">Major facilitator superfamily (MFS) profile domain-containing protein</fullName>
    </recommendedName>
</protein>
<feature type="transmembrane region" description="Helical" evidence="9">
    <location>
        <begin position="123"/>
        <end position="140"/>
    </location>
</feature>
<dbReference type="Proteomes" id="UP000033140">
    <property type="component" value="Unassembled WGS sequence"/>
</dbReference>
<gene>
    <name evidence="11" type="ORF">G7K_3355-t1</name>
</gene>
<dbReference type="NCBIfam" id="TIGR00879">
    <property type="entry name" value="SP"/>
    <property type="match status" value="1"/>
</dbReference>
<keyword evidence="4 9" id="KW-0812">Transmembrane</keyword>
<evidence type="ECO:0000256" key="6">
    <source>
        <dbReference type="ARBA" id="ARBA00023136"/>
    </source>
</evidence>
<dbReference type="PANTHER" id="PTHR48022:SF44">
    <property type="entry name" value="SUGAR TRANSPORTER, PUTATIVE (AFU_ORTHOLOGUE AFUA_4G14610)-RELATED"/>
    <property type="match status" value="1"/>
</dbReference>
<organism evidence="11 12">
    <name type="scientific">Saitoella complicata (strain BCRC 22490 / CBS 7301 / JCM 7358 / NBRC 10748 / NRRL Y-17804)</name>
    <dbReference type="NCBI Taxonomy" id="698492"/>
    <lineage>
        <taxon>Eukaryota</taxon>
        <taxon>Fungi</taxon>
        <taxon>Dikarya</taxon>
        <taxon>Ascomycota</taxon>
        <taxon>Taphrinomycotina</taxon>
        <taxon>Taphrinomycotina incertae sedis</taxon>
        <taxon>Saitoella</taxon>
    </lineage>
</organism>
<feature type="domain" description="Major facilitator superfamily (MFS) profile" evidence="10">
    <location>
        <begin position="127"/>
        <end position="578"/>
    </location>
</feature>
<evidence type="ECO:0000256" key="4">
    <source>
        <dbReference type="ARBA" id="ARBA00022692"/>
    </source>
</evidence>
<dbReference type="Gene3D" id="1.20.1250.20">
    <property type="entry name" value="MFS general substrate transporter like domains"/>
    <property type="match status" value="1"/>
</dbReference>
<keyword evidence="5 9" id="KW-1133">Transmembrane helix</keyword>
<feature type="transmembrane region" description="Helical" evidence="9">
    <location>
        <begin position="555"/>
        <end position="574"/>
    </location>
</feature>
<evidence type="ECO:0000259" key="10">
    <source>
        <dbReference type="PROSITE" id="PS50850"/>
    </source>
</evidence>
<dbReference type="InterPro" id="IPR005829">
    <property type="entry name" value="Sugar_transporter_CS"/>
</dbReference>
<dbReference type="InterPro" id="IPR050360">
    <property type="entry name" value="MFS_Sugar_Transporters"/>
</dbReference>
<name>A0A0E9NH34_SAICN</name>
<dbReference type="SUPFAM" id="SSF103473">
    <property type="entry name" value="MFS general substrate transporter"/>
    <property type="match status" value="1"/>
</dbReference>
<dbReference type="InterPro" id="IPR036259">
    <property type="entry name" value="MFS_trans_sf"/>
</dbReference>
<evidence type="ECO:0000313" key="12">
    <source>
        <dbReference type="Proteomes" id="UP000033140"/>
    </source>
</evidence>
<evidence type="ECO:0000256" key="7">
    <source>
        <dbReference type="RuleBase" id="RU003346"/>
    </source>
</evidence>
<reference evidence="11 12" key="3">
    <citation type="journal article" date="2015" name="Genome Announc.">
        <title>Draft Genome Sequence of the Archiascomycetous Yeast Saitoella complicata.</title>
        <authorList>
            <person name="Yamauchi K."/>
            <person name="Kondo S."/>
            <person name="Hamamoto M."/>
            <person name="Takahashi Y."/>
            <person name="Ogura Y."/>
            <person name="Hayashi T."/>
            <person name="Nishida H."/>
        </authorList>
    </citation>
    <scope>NUCLEOTIDE SEQUENCE [LARGE SCALE GENOMIC DNA]</scope>
    <source>
        <strain evidence="11 12">NRRL Y-17804</strain>
    </source>
</reference>
<feature type="region of interest" description="Disordered" evidence="8">
    <location>
        <begin position="1"/>
        <end position="64"/>
    </location>
</feature>
<feature type="transmembrane region" description="Helical" evidence="9">
    <location>
        <begin position="486"/>
        <end position="512"/>
    </location>
</feature>
<evidence type="ECO:0000256" key="1">
    <source>
        <dbReference type="ARBA" id="ARBA00004141"/>
    </source>
</evidence>
<feature type="compositionally biased region" description="Polar residues" evidence="8">
    <location>
        <begin position="1"/>
        <end position="10"/>
    </location>
</feature>
<dbReference type="GO" id="GO:0005351">
    <property type="term" value="F:carbohydrate:proton symporter activity"/>
    <property type="evidence" value="ECO:0007669"/>
    <property type="project" value="TreeGrafter"/>
</dbReference>
<dbReference type="PROSITE" id="PS00216">
    <property type="entry name" value="SUGAR_TRANSPORT_1"/>
    <property type="match status" value="1"/>
</dbReference>
<dbReference type="PRINTS" id="PR00171">
    <property type="entry name" value="SUGRTRNSPORT"/>
</dbReference>
<dbReference type="OMA" id="WDMERAY"/>
<feature type="transmembrane region" description="Helical" evidence="9">
    <location>
        <begin position="292"/>
        <end position="312"/>
    </location>
</feature>
<dbReference type="InterPro" id="IPR003663">
    <property type="entry name" value="Sugar/inositol_transpt"/>
</dbReference>
<dbReference type="PROSITE" id="PS00217">
    <property type="entry name" value="SUGAR_TRANSPORT_2"/>
    <property type="match status" value="1"/>
</dbReference>